<evidence type="ECO:0000313" key="2">
    <source>
        <dbReference type="EMBL" id="WGK68842.1"/>
    </source>
</evidence>
<dbReference type="EMBL" id="CP123443">
    <property type="protein sequence ID" value="WGK68842.1"/>
    <property type="molecule type" value="Genomic_DNA"/>
</dbReference>
<dbReference type="Proteomes" id="UP001228690">
    <property type="component" value="Chromosome"/>
</dbReference>
<protein>
    <submittedName>
        <fullName evidence="2">Uncharacterized protein</fullName>
    </submittedName>
</protein>
<sequence length="215" mass="24566">MRHSTPGRSPLRTTKTCLRTAYHPQHRFSPPFRIADDKISGYNGLMPPVPSHKYRKHKSLSRQRRGPLFLLSLLLSGSLLPLSSNDRNGSDDSSLPNYSFRVTLPPMADRNEALSLPELPIYDRDDFYLRVRDSSQDWYDVNILDEEQQATDSVNQTFARELQQQDSPTDSPSSNVRRTRAGRPSRLLDADKRILPDFKPQDILLDESLVPIPPL</sequence>
<accession>A0ABY8MFU7</accession>
<feature type="compositionally biased region" description="Low complexity" evidence="1">
    <location>
        <begin position="164"/>
        <end position="174"/>
    </location>
</feature>
<proteinExistence type="predicted"/>
<keyword evidence="3" id="KW-1185">Reference proteome</keyword>
<name>A0ABY8MFU7_9SPIO</name>
<evidence type="ECO:0000256" key="1">
    <source>
        <dbReference type="SAM" id="MobiDB-lite"/>
    </source>
</evidence>
<organism evidence="2 3">
    <name type="scientific">Candidatus Haliotispira prima</name>
    <dbReference type="NCBI Taxonomy" id="3034016"/>
    <lineage>
        <taxon>Bacteria</taxon>
        <taxon>Pseudomonadati</taxon>
        <taxon>Spirochaetota</taxon>
        <taxon>Spirochaetia</taxon>
        <taxon>Spirochaetales</taxon>
        <taxon>Spirochaetaceae</taxon>
        <taxon>Candidatus Haliotispira</taxon>
    </lineage>
</organism>
<gene>
    <name evidence="2" type="ORF">P0082_10185</name>
</gene>
<reference evidence="2 3" key="1">
    <citation type="submission" date="2023-04" db="EMBL/GenBank/DDBJ databases">
        <title>Spirochaete genome identified in red abalone sample constitutes a novel genus.</title>
        <authorList>
            <person name="Sharma S.P."/>
            <person name="Purcell C.M."/>
            <person name="Hyde J.R."/>
            <person name="Severin A.J."/>
        </authorList>
    </citation>
    <scope>NUCLEOTIDE SEQUENCE [LARGE SCALE GENOMIC DNA]</scope>
    <source>
        <strain evidence="2 3">SP-2023</strain>
    </source>
</reference>
<feature type="region of interest" description="Disordered" evidence="1">
    <location>
        <begin position="161"/>
        <end position="185"/>
    </location>
</feature>
<dbReference type="RefSeq" id="WP_326927028.1">
    <property type="nucleotide sequence ID" value="NZ_CP123443.1"/>
</dbReference>
<evidence type="ECO:0000313" key="3">
    <source>
        <dbReference type="Proteomes" id="UP001228690"/>
    </source>
</evidence>